<dbReference type="PANTHER" id="PTHR10539">
    <property type="entry name" value="26S PROTEASOME NON-ATPASE REGULATORY SUBUNIT 13"/>
    <property type="match status" value="1"/>
</dbReference>
<evidence type="ECO:0000313" key="5">
    <source>
        <dbReference type="Proteomes" id="UP000054937"/>
    </source>
</evidence>
<dbReference type="OMA" id="SFEDYWE"/>
<dbReference type="SMART" id="SM00088">
    <property type="entry name" value="PINT"/>
    <property type="match status" value="1"/>
</dbReference>
<dbReference type="AlphaFoldDB" id="A0A0V0R222"/>
<dbReference type="EMBL" id="LDAU01000063">
    <property type="protein sequence ID" value="KRX08556.1"/>
    <property type="molecule type" value="Genomic_DNA"/>
</dbReference>
<evidence type="ECO:0000259" key="3">
    <source>
        <dbReference type="PROSITE" id="PS50250"/>
    </source>
</evidence>
<evidence type="ECO:0000256" key="1">
    <source>
        <dbReference type="ARBA" id="ARBA00006207"/>
    </source>
</evidence>
<comment type="similarity">
    <text evidence="1">Belongs to the proteasome subunit S11 family.</text>
</comment>
<dbReference type="InterPro" id="IPR000717">
    <property type="entry name" value="PCI_dom"/>
</dbReference>
<dbReference type="GO" id="GO:0008541">
    <property type="term" value="C:proteasome regulatory particle, lid subcomplex"/>
    <property type="evidence" value="ECO:0007669"/>
    <property type="project" value="TreeGrafter"/>
</dbReference>
<reference evidence="4 5" key="1">
    <citation type="journal article" date="2015" name="Sci. Rep.">
        <title>Genome of the facultative scuticociliatosis pathogen Pseudocohnilembus persalinus provides insight into its virulence through horizontal gene transfer.</title>
        <authorList>
            <person name="Xiong J."/>
            <person name="Wang G."/>
            <person name="Cheng J."/>
            <person name="Tian M."/>
            <person name="Pan X."/>
            <person name="Warren A."/>
            <person name="Jiang C."/>
            <person name="Yuan D."/>
            <person name="Miao W."/>
        </authorList>
    </citation>
    <scope>NUCLEOTIDE SEQUENCE [LARGE SCALE GENOMIC DNA]</scope>
    <source>
        <strain evidence="4">36N120E</strain>
    </source>
</reference>
<gene>
    <name evidence="4" type="ORF">PPERSA_13037</name>
</gene>
<dbReference type="GO" id="GO:0005829">
    <property type="term" value="C:cytosol"/>
    <property type="evidence" value="ECO:0007669"/>
    <property type="project" value="TreeGrafter"/>
</dbReference>
<keyword evidence="2" id="KW-0647">Proteasome</keyword>
<protein>
    <recommendedName>
        <fullName evidence="3">PCI domain-containing protein</fullName>
    </recommendedName>
</protein>
<dbReference type="Proteomes" id="UP000054937">
    <property type="component" value="Unassembled WGS sequence"/>
</dbReference>
<dbReference type="Pfam" id="PF01399">
    <property type="entry name" value="PCI"/>
    <property type="match status" value="1"/>
</dbReference>
<dbReference type="InterPro" id="IPR036390">
    <property type="entry name" value="WH_DNA-bd_sf"/>
</dbReference>
<sequence length="364" mass="43042">MSEGQILNELQQQYPHLDKTVEKMKLYYTEKLWHQLTLCILDLIRDEKVLQNHELLSNMYTNFIINFENKMDPIKLTKFICVISEFKGTDDQKVEFMDSIIDKSVKDPQAVYILKLKKSEFLLKQQKYEEVDKQFKEIVVSLGKQANIDTHVHSALYRLGYLYHKQKQNFDQLYKYGLQYLAYTSENDITHSQKFNLSMEMALAIMISTQIYNYSELLQQPVLKSIKDSQSTSWIYELLDIFNKGDVEASNKALQQYSSQINSNELLQKNANVLQEKIKILAFIDLVFNQPKNQRNINFQTIANVCKISLNEVEYLLMRAMAKGLVRGRIDQVKYLNFFKFIQKYFNKIYKLIQYILGQKLSFH</sequence>
<evidence type="ECO:0000256" key="2">
    <source>
        <dbReference type="ARBA" id="ARBA00022942"/>
    </source>
</evidence>
<name>A0A0V0R222_PSEPJ</name>
<dbReference type="FunCoup" id="A0A0V0R222">
    <property type="interactions" value="636"/>
</dbReference>
<dbReference type="OrthoDB" id="1093at2759"/>
<dbReference type="GO" id="GO:0006511">
    <property type="term" value="P:ubiquitin-dependent protein catabolic process"/>
    <property type="evidence" value="ECO:0007669"/>
    <property type="project" value="TreeGrafter"/>
</dbReference>
<dbReference type="InterPro" id="IPR054179">
    <property type="entry name" value="PSD13_N"/>
</dbReference>
<evidence type="ECO:0000313" key="4">
    <source>
        <dbReference type="EMBL" id="KRX08556.1"/>
    </source>
</evidence>
<dbReference type="SUPFAM" id="SSF46785">
    <property type="entry name" value="Winged helix' DNA-binding domain"/>
    <property type="match status" value="1"/>
</dbReference>
<dbReference type="PROSITE" id="PS50250">
    <property type="entry name" value="PCI"/>
    <property type="match status" value="1"/>
</dbReference>
<feature type="domain" description="PCI" evidence="3">
    <location>
        <begin position="171"/>
        <end position="344"/>
    </location>
</feature>
<accession>A0A0V0R222</accession>
<dbReference type="InterPro" id="IPR035298">
    <property type="entry name" value="PSMD13"/>
</dbReference>
<comment type="caution">
    <text evidence="4">The sequence shown here is derived from an EMBL/GenBank/DDBJ whole genome shotgun (WGS) entry which is preliminary data.</text>
</comment>
<keyword evidence="5" id="KW-1185">Reference proteome</keyword>
<dbReference type="InParanoid" id="A0A0V0R222"/>
<organism evidence="4 5">
    <name type="scientific">Pseudocohnilembus persalinus</name>
    <name type="common">Ciliate</name>
    <dbReference type="NCBI Taxonomy" id="266149"/>
    <lineage>
        <taxon>Eukaryota</taxon>
        <taxon>Sar</taxon>
        <taxon>Alveolata</taxon>
        <taxon>Ciliophora</taxon>
        <taxon>Intramacronucleata</taxon>
        <taxon>Oligohymenophorea</taxon>
        <taxon>Scuticociliatia</taxon>
        <taxon>Philasterida</taxon>
        <taxon>Pseudocohnilembidae</taxon>
        <taxon>Pseudocohnilembus</taxon>
    </lineage>
</organism>
<proteinExistence type="inferred from homology"/>
<dbReference type="Pfam" id="PF22037">
    <property type="entry name" value="PSD13_N"/>
    <property type="match status" value="1"/>
</dbReference>
<dbReference type="PANTHER" id="PTHR10539:SF0">
    <property type="entry name" value="26S PROTEASOME NON-ATPASE REGULATORY SUBUNIT 13"/>
    <property type="match status" value="1"/>
</dbReference>
<dbReference type="GO" id="GO:0005634">
    <property type="term" value="C:nucleus"/>
    <property type="evidence" value="ECO:0007669"/>
    <property type="project" value="TreeGrafter"/>
</dbReference>
<dbReference type="GO" id="GO:0005198">
    <property type="term" value="F:structural molecule activity"/>
    <property type="evidence" value="ECO:0007669"/>
    <property type="project" value="TreeGrafter"/>
</dbReference>